<name>A0A7T0GZC9_9ENTR</name>
<dbReference type="AlphaFoldDB" id="A0A7T0GZC9"/>
<gene>
    <name evidence="1" type="ORF">IDM36_15925</name>
</gene>
<dbReference type="EMBL" id="CP061801">
    <property type="protein sequence ID" value="QPJ99391.1"/>
    <property type="molecule type" value="Genomic_DNA"/>
</dbReference>
<reference evidence="1" key="1">
    <citation type="submission" date="2020-09" db="EMBL/GenBank/DDBJ databases">
        <title>First Report of a novel Colistin-Resistant species of Enterobacter cloacae complex Producing MCR-5 isolated from hospital sewage water.</title>
        <authorList>
            <person name="Zhou K."/>
        </authorList>
    </citation>
    <scope>NUCLEOTIDE SEQUENCE [LARGE SCALE GENOMIC DNA]</scope>
    <source>
        <strain evidence="1">HSW1412</strain>
    </source>
</reference>
<evidence type="ECO:0000313" key="1">
    <source>
        <dbReference type="EMBL" id="QPJ99391.1"/>
    </source>
</evidence>
<organism evidence="1">
    <name type="scientific">Enterobacter mori</name>
    <dbReference type="NCBI Taxonomy" id="539813"/>
    <lineage>
        <taxon>Bacteria</taxon>
        <taxon>Pseudomonadati</taxon>
        <taxon>Pseudomonadota</taxon>
        <taxon>Gammaproteobacteria</taxon>
        <taxon>Enterobacterales</taxon>
        <taxon>Enterobacteriaceae</taxon>
        <taxon>Enterobacter</taxon>
    </lineage>
</organism>
<accession>A0A7T0GZC9</accession>
<proteinExistence type="predicted"/>
<protein>
    <submittedName>
        <fullName evidence="1">Uncharacterized protein</fullName>
    </submittedName>
</protein>
<sequence>MYSEKYSFLEKVHTFSQIASTKEKCEYVSELLEDICRVEDEYVIYSEVDDSFQFFSMGGYCCMRLTMCAHGYFERFELTCN</sequence>